<dbReference type="AlphaFoldDB" id="F4LT32"/>
<keyword evidence="2" id="KW-0812">Transmembrane</keyword>
<proteinExistence type="predicted"/>
<evidence type="ECO:0000256" key="1">
    <source>
        <dbReference type="SAM" id="MobiDB-lite"/>
    </source>
</evidence>
<feature type="transmembrane region" description="Helical" evidence="2">
    <location>
        <begin position="111"/>
        <end position="130"/>
    </location>
</feature>
<dbReference type="EMBL" id="HF563609">
    <property type="protein sequence ID" value="CCP25988.1"/>
    <property type="molecule type" value="Genomic_DNA"/>
</dbReference>
<dbReference type="InterPro" id="IPR011672">
    <property type="entry name" value="DUF1614"/>
</dbReference>
<accession>L0S278</accession>
<feature type="transmembrane region" description="Helical" evidence="2">
    <location>
        <begin position="137"/>
        <end position="156"/>
    </location>
</feature>
<feature type="region of interest" description="Disordered" evidence="1">
    <location>
        <begin position="199"/>
        <end position="232"/>
    </location>
</feature>
<evidence type="ECO:0008006" key="5">
    <source>
        <dbReference type="Google" id="ProtNLM"/>
    </source>
</evidence>
<organism evidence="3 4">
    <name type="scientific">Tepidanaerobacter acetatoxydans (strain DSM 21804 / JCM 16047 / Re1)</name>
    <dbReference type="NCBI Taxonomy" id="1209989"/>
    <lineage>
        <taxon>Bacteria</taxon>
        <taxon>Bacillati</taxon>
        <taxon>Bacillota</taxon>
        <taxon>Clostridia</taxon>
        <taxon>Thermosediminibacterales</taxon>
        <taxon>Tepidanaerobacteraceae</taxon>
        <taxon>Tepidanaerobacter</taxon>
    </lineage>
</organism>
<dbReference type="OrthoDB" id="1679952at2"/>
<gene>
    <name evidence="3" type="ordered locus">TEPIRE1_1257</name>
</gene>
<dbReference type="STRING" id="1209989.TepRe1_1155"/>
<keyword evidence="4" id="KW-1185">Reference proteome</keyword>
<feature type="transmembrane region" description="Helical" evidence="2">
    <location>
        <begin position="33"/>
        <end position="50"/>
    </location>
</feature>
<evidence type="ECO:0000313" key="3">
    <source>
        <dbReference type="EMBL" id="CCP25988.1"/>
    </source>
</evidence>
<dbReference type="eggNOG" id="COG4089">
    <property type="taxonomic scope" value="Bacteria"/>
</dbReference>
<dbReference type="HOGENOM" id="CLU_1165382_0_0_9"/>
<protein>
    <recommendedName>
        <fullName evidence="5">DUF1614 domain-containing protein</fullName>
    </recommendedName>
</protein>
<feature type="transmembrane region" description="Helical" evidence="2">
    <location>
        <begin position="168"/>
        <end position="189"/>
    </location>
</feature>
<dbReference type="Proteomes" id="UP000010802">
    <property type="component" value="Chromosome"/>
</dbReference>
<accession>F4LT32</accession>
<reference evidence="4" key="1">
    <citation type="journal article" date="2013" name="Genome Announc.">
        <title>First genome sequence of a syntrophic acetate-oxidizing bacterium, Tepidanaerobacter acetatoxydans strain Re1.</title>
        <authorList>
            <person name="Manzoor S."/>
            <person name="Bongcam-Rudloff E."/>
            <person name="Schnurer A."/>
            <person name="Muller B."/>
        </authorList>
    </citation>
    <scope>NUCLEOTIDE SEQUENCE [LARGE SCALE GENOMIC DNA]</scope>
    <source>
        <strain evidence="4">Re1</strain>
    </source>
</reference>
<feature type="compositionally biased region" description="Acidic residues" evidence="1">
    <location>
        <begin position="222"/>
        <end position="232"/>
    </location>
</feature>
<keyword evidence="2" id="KW-1133">Transmembrane helix</keyword>
<evidence type="ECO:0000313" key="4">
    <source>
        <dbReference type="Proteomes" id="UP000010802"/>
    </source>
</evidence>
<dbReference type="KEGG" id="tae:TepiRe1_1257"/>
<keyword evidence="2" id="KW-0472">Membrane</keyword>
<feature type="transmembrane region" description="Helical" evidence="2">
    <location>
        <begin position="6"/>
        <end position="24"/>
    </location>
</feature>
<dbReference type="PATRIC" id="fig|1209989.3.peg.1397"/>
<evidence type="ECO:0000256" key="2">
    <source>
        <dbReference type="SAM" id="Phobius"/>
    </source>
</evidence>
<dbReference type="KEGG" id="tep:TepRe1_1155"/>
<feature type="transmembrane region" description="Helical" evidence="2">
    <location>
        <begin position="56"/>
        <end position="75"/>
    </location>
</feature>
<name>F4LT32_TEPAE</name>
<feature type="transmembrane region" description="Helical" evidence="2">
    <location>
        <begin position="87"/>
        <end position="105"/>
    </location>
</feature>
<dbReference type="RefSeq" id="WP_013778224.1">
    <property type="nucleotide sequence ID" value="NC_015519.1"/>
</dbReference>
<dbReference type="Pfam" id="PF07758">
    <property type="entry name" value="DUF1614"/>
    <property type="match status" value="1"/>
</dbReference>
<sequence length="232" mass="24424">MPVGVILLILIAVMIYFGLLQRVLDRMRITDSMAIIFIGAMIVGSFLPNIPLGSRMSINIGGGVIPIVIAIYLIATSDEDIEKLRSIIASIITGITVYIAGKVLPAEPGTMFIEPIIAFSILAGIIAYVFGRSRRGAFIAGILGITISDIISAFGVTGRTASTTIGGAGILDAVVISGVIAVGLCEIVGETGEKLKGGSWAVKKSKKEPPKMNVLLKHDEPKEEGENDESSK</sequence>